<organism evidence="7 8">
    <name type="scientific">Leptotrombidium deliense</name>
    <dbReference type="NCBI Taxonomy" id="299467"/>
    <lineage>
        <taxon>Eukaryota</taxon>
        <taxon>Metazoa</taxon>
        <taxon>Ecdysozoa</taxon>
        <taxon>Arthropoda</taxon>
        <taxon>Chelicerata</taxon>
        <taxon>Arachnida</taxon>
        <taxon>Acari</taxon>
        <taxon>Acariformes</taxon>
        <taxon>Trombidiformes</taxon>
        <taxon>Prostigmata</taxon>
        <taxon>Anystina</taxon>
        <taxon>Parasitengona</taxon>
        <taxon>Trombiculoidea</taxon>
        <taxon>Trombiculidae</taxon>
        <taxon>Leptotrombidium</taxon>
    </lineage>
</organism>
<evidence type="ECO:0000259" key="6">
    <source>
        <dbReference type="Pfam" id="PF00462"/>
    </source>
</evidence>
<gene>
    <name evidence="7" type="ORF">B4U80_01814</name>
</gene>
<reference evidence="7 8" key="1">
    <citation type="journal article" date="2018" name="Gigascience">
        <title>Genomes of trombidid mites reveal novel predicted allergens and laterally-transferred genes associated with secondary metabolism.</title>
        <authorList>
            <person name="Dong X."/>
            <person name="Chaisiri K."/>
            <person name="Xia D."/>
            <person name="Armstrong S.D."/>
            <person name="Fang Y."/>
            <person name="Donnelly M.J."/>
            <person name="Kadowaki T."/>
            <person name="McGarry J.W."/>
            <person name="Darby A.C."/>
            <person name="Makepeace B.L."/>
        </authorList>
    </citation>
    <scope>NUCLEOTIDE SEQUENCE [LARGE SCALE GENOMIC DNA]</scope>
    <source>
        <strain evidence="7">UoL-UT</strain>
    </source>
</reference>
<feature type="domain" description="Glutaredoxin" evidence="6">
    <location>
        <begin position="1"/>
        <end position="54"/>
    </location>
</feature>
<dbReference type="OrthoDB" id="418495at2759"/>
<dbReference type="InterPro" id="IPR014025">
    <property type="entry name" value="Glutaredoxin_subgr"/>
</dbReference>
<dbReference type="SUPFAM" id="SSF52833">
    <property type="entry name" value="Thioredoxin-like"/>
    <property type="match status" value="1"/>
</dbReference>
<comment type="similarity">
    <text evidence="1">Belongs to the glutaredoxin family.</text>
</comment>
<feature type="non-terminal residue" evidence="7">
    <location>
        <position position="1"/>
    </location>
</feature>
<dbReference type="CDD" id="cd03419">
    <property type="entry name" value="GRX_GRXh_1_2_like"/>
    <property type="match status" value="1"/>
</dbReference>
<evidence type="ECO:0000256" key="3">
    <source>
        <dbReference type="ARBA" id="ARBA00022982"/>
    </source>
</evidence>
<evidence type="ECO:0000256" key="2">
    <source>
        <dbReference type="ARBA" id="ARBA00022448"/>
    </source>
</evidence>
<evidence type="ECO:0000313" key="7">
    <source>
        <dbReference type="EMBL" id="RWS31824.1"/>
    </source>
</evidence>
<dbReference type="STRING" id="299467.A0A443SWE7"/>
<keyword evidence="4" id="KW-1015">Disulfide bond</keyword>
<keyword evidence="2" id="KW-0813">Transport</keyword>
<protein>
    <submittedName>
        <fullName evidence="7">Glutaredoxin-2-like protein</fullName>
    </submittedName>
</protein>
<proteinExistence type="inferred from homology"/>
<dbReference type="PANTHER" id="PTHR46679">
    <property type="match status" value="1"/>
</dbReference>
<evidence type="ECO:0000313" key="8">
    <source>
        <dbReference type="Proteomes" id="UP000288716"/>
    </source>
</evidence>
<keyword evidence="3" id="KW-0249">Electron transport</keyword>
<dbReference type="Pfam" id="PF00462">
    <property type="entry name" value="Glutaredoxin"/>
    <property type="match status" value="1"/>
</dbReference>
<dbReference type="Gene3D" id="3.40.30.10">
    <property type="entry name" value="Glutaredoxin"/>
    <property type="match status" value="1"/>
</dbReference>
<evidence type="ECO:0000256" key="5">
    <source>
        <dbReference type="ARBA" id="ARBA00023284"/>
    </source>
</evidence>
<dbReference type="GO" id="GO:0015035">
    <property type="term" value="F:protein-disulfide reductase activity"/>
    <property type="evidence" value="ECO:0007669"/>
    <property type="project" value="TreeGrafter"/>
</dbReference>
<dbReference type="AlphaFoldDB" id="A0A443SWE7"/>
<dbReference type="PANTHER" id="PTHR46679:SF1">
    <property type="entry name" value="GLUTAREDOXIN-2, MITOCHONDRIAL"/>
    <property type="match status" value="1"/>
</dbReference>
<evidence type="ECO:0000256" key="1">
    <source>
        <dbReference type="ARBA" id="ARBA00007787"/>
    </source>
</evidence>
<accession>A0A443SWE7</accession>
<dbReference type="PROSITE" id="PS51354">
    <property type="entry name" value="GLUTAREDOXIN_2"/>
    <property type="match status" value="1"/>
</dbReference>
<dbReference type="InterPro" id="IPR002109">
    <property type="entry name" value="Glutaredoxin"/>
</dbReference>
<sequence length="79" mass="8725">AKQIIDGYNVKSNNNNYEVIELEKRPDCSQIQSYLKTLTGASTVPRIFVCGKSVGGCDDLVKLHESGQFREMLSECGVV</sequence>
<comment type="caution">
    <text evidence="7">The sequence shown here is derived from an EMBL/GenBank/DDBJ whole genome shotgun (WGS) entry which is preliminary data.</text>
</comment>
<dbReference type="GO" id="GO:0005739">
    <property type="term" value="C:mitochondrion"/>
    <property type="evidence" value="ECO:0007669"/>
    <property type="project" value="TreeGrafter"/>
</dbReference>
<dbReference type="VEuPathDB" id="VectorBase:LDEU000213"/>
<evidence type="ECO:0000256" key="4">
    <source>
        <dbReference type="ARBA" id="ARBA00023157"/>
    </source>
</evidence>
<dbReference type="Proteomes" id="UP000288716">
    <property type="component" value="Unassembled WGS sequence"/>
</dbReference>
<dbReference type="InterPro" id="IPR036249">
    <property type="entry name" value="Thioredoxin-like_sf"/>
</dbReference>
<dbReference type="PRINTS" id="PR00160">
    <property type="entry name" value="GLUTAREDOXIN"/>
</dbReference>
<keyword evidence="8" id="KW-1185">Reference proteome</keyword>
<keyword evidence="5" id="KW-0676">Redox-active center</keyword>
<name>A0A443SWE7_9ACAR</name>
<dbReference type="EMBL" id="NCKV01000052">
    <property type="protein sequence ID" value="RWS31824.1"/>
    <property type="molecule type" value="Genomic_DNA"/>
</dbReference>